<evidence type="ECO:0000256" key="2">
    <source>
        <dbReference type="ARBA" id="ARBA00013223"/>
    </source>
</evidence>
<comment type="cofactor">
    <cofactor evidence="1">
        <name>FAD</name>
        <dbReference type="ChEBI" id="CHEBI:57692"/>
    </cofactor>
</comment>
<dbReference type="SUPFAM" id="SSF54862">
    <property type="entry name" value="4Fe-4S ferredoxins"/>
    <property type="match status" value="1"/>
</dbReference>
<keyword evidence="4" id="KW-0479">Metal-binding</keyword>
<keyword evidence="8" id="KW-0408">Iron</keyword>
<organism evidence="12 13">
    <name type="scientific">Nocardioides lentus</name>
    <dbReference type="NCBI Taxonomy" id="338077"/>
    <lineage>
        <taxon>Bacteria</taxon>
        <taxon>Bacillati</taxon>
        <taxon>Actinomycetota</taxon>
        <taxon>Actinomycetes</taxon>
        <taxon>Propionibacteriales</taxon>
        <taxon>Nocardioidaceae</taxon>
        <taxon>Nocardioides</taxon>
    </lineage>
</organism>
<keyword evidence="9" id="KW-0411">Iron-sulfur</keyword>
<evidence type="ECO:0000256" key="6">
    <source>
        <dbReference type="ARBA" id="ARBA00022857"/>
    </source>
</evidence>
<dbReference type="Gene3D" id="3.30.70.20">
    <property type="match status" value="1"/>
</dbReference>
<dbReference type="Proteomes" id="UP001501612">
    <property type="component" value="Unassembled WGS sequence"/>
</dbReference>
<dbReference type="SUPFAM" id="SSF51971">
    <property type="entry name" value="Nucleotide-binding domain"/>
    <property type="match status" value="2"/>
</dbReference>
<dbReference type="Gene3D" id="3.50.50.60">
    <property type="entry name" value="FAD/NAD(P)-binding domain"/>
    <property type="match status" value="1"/>
</dbReference>
<dbReference type="InterPro" id="IPR023753">
    <property type="entry name" value="FAD/NAD-binding_dom"/>
</dbReference>
<dbReference type="InterPro" id="IPR055275">
    <property type="entry name" value="Ferredox_Rdtase"/>
</dbReference>
<dbReference type="Gene3D" id="3.40.50.720">
    <property type="entry name" value="NAD(P)-binding Rossmann-like Domain"/>
    <property type="match status" value="1"/>
</dbReference>
<keyword evidence="13" id="KW-1185">Reference proteome</keyword>
<evidence type="ECO:0000256" key="3">
    <source>
        <dbReference type="ARBA" id="ARBA00022630"/>
    </source>
</evidence>
<dbReference type="PANTHER" id="PTHR48467">
    <property type="entry name" value="GLUTAMATE SYNTHASE 1 [NADH], CHLOROPLASTIC-LIKE"/>
    <property type="match status" value="1"/>
</dbReference>
<dbReference type="EMBL" id="BAAAMY010000009">
    <property type="protein sequence ID" value="GAA1928239.1"/>
    <property type="molecule type" value="Genomic_DNA"/>
</dbReference>
<feature type="domain" description="4Fe-4S ferredoxin-type" evidence="11">
    <location>
        <begin position="37"/>
        <end position="66"/>
    </location>
</feature>
<reference evidence="12 13" key="1">
    <citation type="journal article" date="2019" name="Int. J. Syst. Evol. Microbiol.">
        <title>The Global Catalogue of Microorganisms (GCM) 10K type strain sequencing project: providing services to taxonomists for standard genome sequencing and annotation.</title>
        <authorList>
            <consortium name="The Broad Institute Genomics Platform"/>
            <consortium name="The Broad Institute Genome Sequencing Center for Infectious Disease"/>
            <person name="Wu L."/>
            <person name="Ma J."/>
        </authorList>
    </citation>
    <scope>NUCLEOTIDE SEQUENCE [LARGE SCALE GENOMIC DNA]</scope>
    <source>
        <strain evidence="12 13">JCM 14046</strain>
    </source>
</reference>
<evidence type="ECO:0000256" key="1">
    <source>
        <dbReference type="ARBA" id="ARBA00001974"/>
    </source>
</evidence>
<dbReference type="PROSITE" id="PS00198">
    <property type="entry name" value="4FE4S_FER_1"/>
    <property type="match status" value="1"/>
</dbReference>
<comment type="caution">
    <text evidence="12">The sequence shown here is derived from an EMBL/GenBank/DDBJ whole genome shotgun (WGS) entry which is preliminary data.</text>
</comment>
<keyword evidence="7" id="KW-0560">Oxidoreductase</keyword>
<evidence type="ECO:0000313" key="12">
    <source>
        <dbReference type="EMBL" id="GAA1928239.1"/>
    </source>
</evidence>
<comment type="catalytic activity">
    <reaction evidence="10">
        <text>2 reduced [2Fe-2S]-[ferredoxin] + NADP(+) + H(+) = 2 oxidized [2Fe-2S]-[ferredoxin] + NADPH</text>
        <dbReference type="Rhea" id="RHEA:20125"/>
        <dbReference type="Rhea" id="RHEA-COMP:10000"/>
        <dbReference type="Rhea" id="RHEA-COMP:10001"/>
        <dbReference type="ChEBI" id="CHEBI:15378"/>
        <dbReference type="ChEBI" id="CHEBI:33737"/>
        <dbReference type="ChEBI" id="CHEBI:33738"/>
        <dbReference type="ChEBI" id="CHEBI:57783"/>
        <dbReference type="ChEBI" id="CHEBI:58349"/>
        <dbReference type="EC" id="1.18.1.2"/>
    </reaction>
</comment>
<dbReference type="PANTHER" id="PTHR48467:SF1">
    <property type="entry name" value="GLUTAMATE SYNTHASE 1 [NADH], CHLOROPLASTIC-LIKE"/>
    <property type="match status" value="1"/>
</dbReference>
<keyword evidence="6" id="KW-0521">NADP</keyword>
<dbReference type="InterPro" id="IPR036188">
    <property type="entry name" value="FAD/NAD-bd_sf"/>
</dbReference>
<protein>
    <recommendedName>
        <fullName evidence="2">ferredoxin--NADP(+) reductase</fullName>
        <ecNumber evidence="2">1.18.1.2</ecNumber>
    </recommendedName>
</protein>
<name>A0ABN2PPN1_9ACTN</name>
<evidence type="ECO:0000256" key="4">
    <source>
        <dbReference type="ARBA" id="ARBA00022723"/>
    </source>
</evidence>
<proteinExistence type="predicted"/>
<evidence type="ECO:0000256" key="5">
    <source>
        <dbReference type="ARBA" id="ARBA00022827"/>
    </source>
</evidence>
<accession>A0ABN2PPN1</accession>
<dbReference type="Pfam" id="PF00037">
    <property type="entry name" value="Fer4"/>
    <property type="match status" value="1"/>
</dbReference>
<gene>
    <name evidence="12" type="ORF">GCM10009737_32620</name>
</gene>
<evidence type="ECO:0000259" key="11">
    <source>
        <dbReference type="PROSITE" id="PS51379"/>
    </source>
</evidence>
<dbReference type="CDD" id="cd04410">
    <property type="entry name" value="DMSOR_beta-like"/>
    <property type="match status" value="1"/>
</dbReference>
<keyword evidence="5" id="KW-0274">FAD</keyword>
<dbReference type="RefSeq" id="WP_344008689.1">
    <property type="nucleotide sequence ID" value="NZ_BAAAMY010000009.1"/>
</dbReference>
<evidence type="ECO:0000256" key="8">
    <source>
        <dbReference type="ARBA" id="ARBA00023004"/>
    </source>
</evidence>
<keyword evidence="3" id="KW-0285">Flavoprotein</keyword>
<sequence length="562" mass="59430">MAYVVTQPCCADASCVLACPVNCIHPAPGEPGFAEAEMVYIDPRSCVGCGACATACPVDAIKPEAALRPAEQVFAAVNAEYYDVFPHPDRTPLAVVGRQRRLVGDRPARSVRVAVVGAGPAGLYTADELLRHPEVAVDVLDRLPTPYGLLRAGVAPDHPHTKQAERLFAQIESQPGFRYLLGAEVGADLDHAELAARYDAVVYAVGAATDRRLGLPGEDLRGSCSATEVVGWYNGQPDHADLATTGALDLGHHRVVVVGNGNVALDAARVLTASPERLAGTDIAGPAYDALARSAVQEVVVLGRRGPAQAAFTLPELLGLQALAETGEVDVVVDTGGAPLGGSAVERVLAGLADAPRLPGRRRVVLRFLTAPRAVVGEDGHVTGLEVVRTRLVDDADGVPRAVPTDDVETIPTGTVLRSVGYHGRPVPGLPFDEATGTVPHERGRVAPGTYVVGWIKRGPTGFLGTNKTDAQETVSTILDDLDAGTAVRVGEVAGPTELLHLLRGRGVVVHSRRGWRAIDAEERRRGGDEGRTRSKIVRRVELDDVASGARRRRRYAGRPRR</sequence>
<evidence type="ECO:0000313" key="13">
    <source>
        <dbReference type="Proteomes" id="UP001501612"/>
    </source>
</evidence>
<dbReference type="EC" id="1.18.1.2" evidence="2"/>
<evidence type="ECO:0000256" key="10">
    <source>
        <dbReference type="ARBA" id="ARBA00047776"/>
    </source>
</evidence>
<dbReference type="InterPro" id="IPR017896">
    <property type="entry name" value="4Fe4S_Fe-S-bd"/>
</dbReference>
<evidence type="ECO:0000256" key="7">
    <source>
        <dbReference type="ARBA" id="ARBA00023002"/>
    </source>
</evidence>
<evidence type="ECO:0000256" key="9">
    <source>
        <dbReference type="ARBA" id="ARBA00023014"/>
    </source>
</evidence>
<dbReference type="Pfam" id="PF07992">
    <property type="entry name" value="Pyr_redox_2"/>
    <property type="match status" value="1"/>
</dbReference>
<dbReference type="PROSITE" id="PS51379">
    <property type="entry name" value="4FE4S_FER_2"/>
    <property type="match status" value="1"/>
</dbReference>
<dbReference type="PRINTS" id="PR00419">
    <property type="entry name" value="ADXRDTASE"/>
</dbReference>
<dbReference type="InterPro" id="IPR017900">
    <property type="entry name" value="4Fe4S_Fe_S_CS"/>
</dbReference>